<dbReference type="EMBL" id="MU275918">
    <property type="protein sequence ID" value="KAI0046740.1"/>
    <property type="molecule type" value="Genomic_DNA"/>
</dbReference>
<organism evidence="1 2">
    <name type="scientific">Auriscalpium vulgare</name>
    <dbReference type="NCBI Taxonomy" id="40419"/>
    <lineage>
        <taxon>Eukaryota</taxon>
        <taxon>Fungi</taxon>
        <taxon>Dikarya</taxon>
        <taxon>Basidiomycota</taxon>
        <taxon>Agaricomycotina</taxon>
        <taxon>Agaricomycetes</taxon>
        <taxon>Russulales</taxon>
        <taxon>Auriscalpiaceae</taxon>
        <taxon>Auriscalpium</taxon>
    </lineage>
</organism>
<protein>
    <submittedName>
        <fullName evidence="1">Uncharacterized protein</fullName>
    </submittedName>
</protein>
<reference evidence="1" key="2">
    <citation type="journal article" date="2022" name="New Phytol.">
        <title>Evolutionary transition to the ectomycorrhizal habit in the genomes of a hyperdiverse lineage of mushroom-forming fungi.</title>
        <authorList>
            <person name="Looney B."/>
            <person name="Miyauchi S."/>
            <person name="Morin E."/>
            <person name="Drula E."/>
            <person name="Courty P.E."/>
            <person name="Kohler A."/>
            <person name="Kuo A."/>
            <person name="LaButti K."/>
            <person name="Pangilinan J."/>
            <person name="Lipzen A."/>
            <person name="Riley R."/>
            <person name="Andreopoulos W."/>
            <person name="He G."/>
            <person name="Johnson J."/>
            <person name="Nolan M."/>
            <person name="Tritt A."/>
            <person name="Barry K.W."/>
            <person name="Grigoriev I.V."/>
            <person name="Nagy L.G."/>
            <person name="Hibbett D."/>
            <person name="Henrissat B."/>
            <person name="Matheny P.B."/>
            <person name="Labbe J."/>
            <person name="Martin F.M."/>
        </authorList>
    </citation>
    <scope>NUCLEOTIDE SEQUENCE</scope>
    <source>
        <strain evidence="1">FP105234-sp</strain>
    </source>
</reference>
<proteinExistence type="predicted"/>
<keyword evidence="2" id="KW-1185">Reference proteome</keyword>
<accession>A0ACB8RT28</accession>
<sequence length="727" mass="78038">MPRQPRTRKTAAPQPADPLLTGVIAPTPTAATPGAATLPAAGTANDTPSAPPAPATAPATKQNGKRAPRKTATIPKTATAPAAAATPTAPALTAQTLPPESVNAPTTRTTAATFATAARKATTAPAGPPQARRAQQPVATAPPPRSLTPVEETPEPLGELPPLAVLEQPVETTDSTPPAEALVAPAPAPTAKPTATLRLGKHARSPSPEETPRARTRARTRRDNSPQANEQEGDENIPPLASHENDDGSTYSPSLSLSPVFTSDLASTNRFGPLFHAHDDYHAAEPVDEASFGALVDEDYSDGTFGPVTHTPASRHTSLAPDSPLFAVTADRADTPFPEEPQDGPAPPQALNVGNFFTTPRPGEGEDDEDTPLTDAQLEMQERLLRDVAQTAALFPSADLPSKRALTDPLERARGRFPDVLHASPAVVWMGLKPSQVTSWASIIEPCVMILTFDTRAHLPENILTTVNSIKRVVKRHGNAHDPHVFPPAPSPTATRTGRYPKTFMLTNITKETAVTMLAIGIFSTRLITFQALPRQARIPKLVALIEGIIDTATVDDVRAIIFHTWSKPDFLDFLRNLTEKTKRNPNPCSPQQFIPFLESITITKLPLLSRGNVPAPRFVVTSPKASLLDVDQWLRITQHIATLSYESDLFGVGRVTTPYPCPLCNGTDHPRGLCPFPLHPGWNGGGRDTPPQERRPQQPFRNRRAPEPTLDSRAPDDPPSHRAPRR</sequence>
<comment type="caution">
    <text evidence="1">The sequence shown here is derived from an EMBL/GenBank/DDBJ whole genome shotgun (WGS) entry which is preliminary data.</text>
</comment>
<reference evidence="1" key="1">
    <citation type="submission" date="2021-02" db="EMBL/GenBank/DDBJ databases">
        <authorList>
            <consortium name="DOE Joint Genome Institute"/>
            <person name="Ahrendt S."/>
            <person name="Looney B.P."/>
            <person name="Miyauchi S."/>
            <person name="Morin E."/>
            <person name="Drula E."/>
            <person name="Courty P.E."/>
            <person name="Chicoki N."/>
            <person name="Fauchery L."/>
            <person name="Kohler A."/>
            <person name="Kuo A."/>
            <person name="Labutti K."/>
            <person name="Pangilinan J."/>
            <person name="Lipzen A."/>
            <person name="Riley R."/>
            <person name="Andreopoulos W."/>
            <person name="He G."/>
            <person name="Johnson J."/>
            <person name="Barry K.W."/>
            <person name="Grigoriev I.V."/>
            <person name="Nagy L."/>
            <person name="Hibbett D."/>
            <person name="Henrissat B."/>
            <person name="Matheny P.B."/>
            <person name="Labbe J."/>
            <person name="Martin F."/>
        </authorList>
    </citation>
    <scope>NUCLEOTIDE SEQUENCE</scope>
    <source>
        <strain evidence="1">FP105234-sp</strain>
    </source>
</reference>
<name>A0ACB8RT28_9AGAM</name>
<dbReference type="Proteomes" id="UP000814033">
    <property type="component" value="Unassembled WGS sequence"/>
</dbReference>
<evidence type="ECO:0000313" key="2">
    <source>
        <dbReference type="Proteomes" id="UP000814033"/>
    </source>
</evidence>
<evidence type="ECO:0000313" key="1">
    <source>
        <dbReference type="EMBL" id="KAI0046740.1"/>
    </source>
</evidence>
<gene>
    <name evidence="1" type="ORF">FA95DRAFT_1606635</name>
</gene>